<dbReference type="AlphaFoldDB" id="A0A1B1UMY7"/>
<reference evidence="1 2" key="1">
    <citation type="submission" date="2016-07" db="EMBL/GenBank/DDBJ databases">
        <title>Complete genome sequence of Bradyrhizobium icense LMTR 13T, a potential inoculant strain isolated from lima bean (Phaseolus lunatus) in Peru.</title>
        <authorList>
            <person name="Ormeno-Orrillo E."/>
            <person name="Duran D."/>
            <person name="Rogel M.A."/>
            <person name="Rey L."/>
            <person name="Imperial J."/>
            <person name="Ruiz-Argueso T."/>
            <person name="Martinez-Romero E."/>
        </authorList>
    </citation>
    <scope>NUCLEOTIDE SEQUENCE [LARGE SCALE GENOMIC DNA]</scope>
    <source>
        <strain evidence="1 2">LMTR 13</strain>
    </source>
</reference>
<protein>
    <submittedName>
        <fullName evidence="1">Cyclase</fullName>
    </submittedName>
</protein>
<dbReference type="STRING" id="1274631.LMTR13_32130"/>
<dbReference type="Pfam" id="PF10604">
    <property type="entry name" value="Polyketide_cyc2"/>
    <property type="match status" value="1"/>
</dbReference>
<dbReference type="RefSeq" id="WP_065731266.1">
    <property type="nucleotide sequence ID" value="NZ_CP016428.1"/>
</dbReference>
<dbReference type="KEGG" id="bic:LMTR13_32130"/>
<accession>A0A1B1UMY7</accession>
<keyword evidence="2" id="KW-1185">Reference proteome</keyword>
<dbReference type="Proteomes" id="UP000092839">
    <property type="component" value="Chromosome"/>
</dbReference>
<proteinExistence type="predicted"/>
<dbReference type="InterPro" id="IPR019587">
    <property type="entry name" value="Polyketide_cyclase/dehydratase"/>
</dbReference>
<sequence length="155" mass="17595">MGVSFERSHDIMIETPPSAVYDYVCNPNSWPEWLAASHHIDGENRPLLRGETFREKWHIKRGEVNLAWVVTESDPSRAWTVEADTDFIGKIVIRYIFEATATGTKYTRTLCNPDRPSAPSPAQIARMDEEAAIGLQNIKCNVEKRFLALFETGRA</sequence>
<dbReference type="Gene3D" id="3.30.530.20">
    <property type="match status" value="1"/>
</dbReference>
<evidence type="ECO:0000313" key="2">
    <source>
        <dbReference type="Proteomes" id="UP000092839"/>
    </source>
</evidence>
<organism evidence="1 2">
    <name type="scientific">Bradyrhizobium icense</name>
    <dbReference type="NCBI Taxonomy" id="1274631"/>
    <lineage>
        <taxon>Bacteria</taxon>
        <taxon>Pseudomonadati</taxon>
        <taxon>Pseudomonadota</taxon>
        <taxon>Alphaproteobacteria</taxon>
        <taxon>Hyphomicrobiales</taxon>
        <taxon>Nitrobacteraceae</taxon>
        <taxon>Bradyrhizobium</taxon>
    </lineage>
</organism>
<dbReference type="OrthoDB" id="8224011at2"/>
<dbReference type="InterPro" id="IPR023393">
    <property type="entry name" value="START-like_dom_sf"/>
</dbReference>
<name>A0A1B1UMY7_9BRAD</name>
<dbReference type="EMBL" id="CP016428">
    <property type="protein sequence ID" value="ANW04106.1"/>
    <property type="molecule type" value="Genomic_DNA"/>
</dbReference>
<gene>
    <name evidence="1" type="ORF">LMTR13_32130</name>
</gene>
<evidence type="ECO:0000313" key="1">
    <source>
        <dbReference type="EMBL" id="ANW04106.1"/>
    </source>
</evidence>
<dbReference type="SUPFAM" id="SSF55961">
    <property type="entry name" value="Bet v1-like"/>
    <property type="match status" value="1"/>
</dbReference>